<dbReference type="AlphaFoldDB" id="A0A0F9MJE3"/>
<dbReference type="EMBL" id="LAZR01008732">
    <property type="protein sequence ID" value="KKM76880.1"/>
    <property type="molecule type" value="Genomic_DNA"/>
</dbReference>
<comment type="caution">
    <text evidence="1">The sequence shown here is derived from an EMBL/GenBank/DDBJ whole genome shotgun (WGS) entry which is preliminary data.</text>
</comment>
<accession>A0A0F9MJE3</accession>
<proteinExistence type="predicted"/>
<gene>
    <name evidence="1" type="ORF">LCGC14_1375660</name>
</gene>
<reference evidence="1" key="1">
    <citation type="journal article" date="2015" name="Nature">
        <title>Complex archaea that bridge the gap between prokaryotes and eukaryotes.</title>
        <authorList>
            <person name="Spang A."/>
            <person name="Saw J.H."/>
            <person name="Jorgensen S.L."/>
            <person name="Zaremba-Niedzwiedzka K."/>
            <person name="Martijn J."/>
            <person name="Lind A.E."/>
            <person name="van Eijk R."/>
            <person name="Schleper C."/>
            <person name="Guy L."/>
            <person name="Ettema T.J."/>
        </authorList>
    </citation>
    <scope>NUCLEOTIDE SEQUENCE</scope>
</reference>
<protein>
    <submittedName>
        <fullName evidence="1">Uncharacterized protein</fullName>
    </submittedName>
</protein>
<evidence type="ECO:0000313" key="1">
    <source>
        <dbReference type="EMBL" id="KKM76880.1"/>
    </source>
</evidence>
<organism evidence="1">
    <name type="scientific">marine sediment metagenome</name>
    <dbReference type="NCBI Taxonomy" id="412755"/>
    <lineage>
        <taxon>unclassified sequences</taxon>
        <taxon>metagenomes</taxon>
        <taxon>ecological metagenomes</taxon>
    </lineage>
</organism>
<sequence length="292" mass="31014">MANEVTWSNLQGEYSYEYRLLADSIITALYESLDMRQFSIVKQIKNWASNAERFPKTPTLVASGLTEGTDLVTNTAFAPTQVTLTVGEVGLKLTVTDLMAMGGIVGIAHYGQEAGKAVAEKRTTDLVALMSGFSNSVGTTNTDITEAFYLAAIAQLRGAKVKRPYVGVLHTTSYYSELIGSIGSTFSALANTGAGVRAESNDLPGAGDGGMVGELYGTTVLITPLVGEDGNSDKINGMYNPNRAIGYVEKWAIRPEMERKPSLRGSEVVVTAAYAVGETDDISGVRIVSDGV</sequence>
<name>A0A0F9MJE3_9ZZZZ</name>